<dbReference type="PANTHER" id="PTHR11960">
    <property type="entry name" value="EUKARYOTIC TRANSLATION INITIATION FACTOR 4E RELATED"/>
    <property type="match status" value="1"/>
</dbReference>
<organism evidence="3 4">
    <name type="scientific">Hondaea fermentalgiana</name>
    <dbReference type="NCBI Taxonomy" id="2315210"/>
    <lineage>
        <taxon>Eukaryota</taxon>
        <taxon>Sar</taxon>
        <taxon>Stramenopiles</taxon>
        <taxon>Bigyra</taxon>
        <taxon>Labyrinthulomycetes</taxon>
        <taxon>Thraustochytrida</taxon>
        <taxon>Thraustochytriidae</taxon>
        <taxon>Hondaea</taxon>
    </lineage>
</organism>
<sequence>MDPTPVQVPPYPGEHALQSKFCFWFMQRDANSRTAQAAEEYEKSIKPIAAFETVEGFFKVYNYLVKPSSITVSTEIHLFRNMIKPIWEARDNQRGGKVILRLVKGLTNLIWEQLLIALVGDQFEVGDEITGIVLSIRAHEDVISIWNRTADDTHLVNRIRDGLKRVLDLPGFVRLEYKSHAKGMRSRGGNGEHRGDHHRGSHNSHNSDRSHGERPPLPGSQPGPSVPSAGPGSSRGGGGSGWRI</sequence>
<dbReference type="GO" id="GO:0000340">
    <property type="term" value="F:RNA 7-methylguanosine cap binding"/>
    <property type="evidence" value="ECO:0007669"/>
    <property type="project" value="TreeGrafter"/>
</dbReference>
<keyword evidence="1" id="KW-0648">Protein biosynthesis</keyword>
<proteinExistence type="inferred from homology"/>
<dbReference type="OrthoDB" id="590761at2759"/>
<feature type="compositionally biased region" description="Gly residues" evidence="2">
    <location>
        <begin position="233"/>
        <end position="244"/>
    </location>
</feature>
<comment type="similarity">
    <text evidence="1">Belongs to the eukaryotic initiation factor 4E family.</text>
</comment>
<keyword evidence="4" id="KW-1185">Reference proteome</keyword>
<evidence type="ECO:0000313" key="3">
    <source>
        <dbReference type="EMBL" id="GBG26995.1"/>
    </source>
</evidence>
<feature type="region of interest" description="Disordered" evidence="2">
    <location>
        <begin position="180"/>
        <end position="244"/>
    </location>
</feature>
<dbReference type="AlphaFoldDB" id="A0A2R5G8X4"/>
<dbReference type="SUPFAM" id="SSF55418">
    <property type="entry name" value="eIF4e-like"/>
    <property type="match status" value="1"/>
</dbReference>
<dbReference type="Proteomes" id="UP000241890">
    <property type="component" value="Unassembled WGS sequence"/>
</dbReference>
<dbReference type="Pfam" id="PF01652">
    <property type="entry name" value="IF4E"/>
    <property type="match status" value="1"/>
</dbReference>
<name>A0A2R5G8X4_9STRA</name>
<dbReference type="Gene3D" id="3.30.760.10">
    <property type="entry name" value="RNA Cap, Translation Initiation Factor Eif4e"/>
    <property type="match status" value="1"/>
</dbReference>
<feature type="compositionally biased region" description="Basic and acidic residues" evidence="2">
    <location>
        <begin position="205"/>
        <end position="214"/>
    </location>
</feature>
<feature type="compositionally biased region" description="Pro residues" evidence="2">
    <location>
        <begin position="215"/>
        <end position="225"/>
    </location>
</feature>
<evidence type="ECO:0000256" key="2">
    <source>
        <dbReference type="SAM" id="MobiDB-lite"/>
    </source>
</evidence>
<dbReference type="InParanoid" id="A0A2R5G8X4"/>
<comment type="caution">
    <text evidence="3">The sequence shown here is derived from an EMBL/GenBank/DDBJ whole genome shotgun (WGS) entry which is preliminary data.</text>
</comment>
<dbReference type="InterPro" id="IPR001040">
    <property type="entry name" value="TIF_eIF_4E"/>
</dbReference>
<dbReference type="PANTHER" id="PTHR11960:SF18">
    <property type="entry name" value="EUKARYOTIC TRANSLATION INITIATION FACTOR 4E HOMOLOGOUS PROTEIN, ISOFORM B"/>
    <property type="match status" value="1"/>
</dbReference>
<protein>
    <submittedName>
        <fullName evidence="3">Eukaryotic translation initiation factor 4E</fullName>
    </submittedName>
</protein>
<gene>
    <name evidence="3" type="ORF">FCC1311_032182</name>
</gene>
<dbReference type="GO" id="GO:0016281">
    <property type="term" value="C:eukaryotic translation initiation factor 4F complex"/>
    <property type="evidence" value="ECO:0007669"/>
    <property type="project" value="TreeGrafter"/>
</dbReference>
<keyword evidence="1 3" id="KW-0396">Initiation factor</keyword>
<dbReference type="EMBL" id="BEYU01000027">
    <property type="protein sequence ID" value="GBG26995.1"/>
    <property type="molecule type" value="Genomic_DNA"/>
</dbReference>
<dbReference type="InterPro" id="IPR023398">
    <property type="entry name" value="TIF_eIF4e-like"/>
</dbReference>
<keyword evidence="1" id="KW-0694">RNA-binding</keyword>
<reference evidence="3 4" key="1">
    <citation type="submission" date="2017-12" db="EMBL/GenBank/DDBJ databases">
        <title>Sequencing, de novo assembly and annotation of complete genome of a new Thraustochytrid species, strain FCC1311.</title>
        <authorList>
            <person name="Sedici K."/>
            <person name="Godart F."/>
            <person name="Aiese Cigliano R."/>
            <person name="Sanseverino W."/>
            <person name="Barakat M."/>
            <person name="Ortet P."/>
            <person name="Marechal E."/>
            <person name="Cagnac O."/>
            <person name="Amato A."/>
        </authorList>
    </citation>
    <scope>NUCLEOTIDE SEQUENCE [LARGE SCALE GENOMIC DNA]</scope>
</reference>
<dbReference type="GO" id="GO:0003743">
    <property type="term" value="F:translation initiation factor activity"/>
    <property type="evidence" value="ECO:0007669"/>
    <property type="project" value="UniProtKB-KW"/>
</dbReference>
<evidence type="ECO:0000256" key="1">
    <source>
        <dbReference type="RuleBase" id="RU004374"/>
    </source>
</evidence>
<accession>A0A2R5G8X4</accession>
<evidence type="ECO:0000313" key="4">
    <source>
        <dbReference type="Proteomes" id="UP000241890"/>
    </source>
</evidence>